<dbReference type="SUPFAM" id="SSF47954">
    <property type="entry name" value="Cyclin-like"/>
    <property type="match status" value="1"/>
</dbReference>
<feature type="domain" description="Cyclin N-terminal" evidence="1">
    <location>
        <begin position="77"/>
        <end position="177"/>
    </location>
</feature>
<name>A0AAV9XT30_9CRYT</name>
<evidence type="ECO:0000313" key="3">
    <source>
        <dbReference type="Proteomes" id="UP001311799"/>
    </source>
</evidence>
<reference evidence="2 3" key="1">
    <citation type="submission" date="2023-10" db="EMBL/GenBank/DDBJ databases">
        <title>Comparative genomics analysis reveals potential genetic determinants of host preference in Cryptosporidium xiaoi.</title>
        <authorList>
            <person name="Xiao L."/>
            <person name="Li J."/>
        </authorList>
    </citation>
    <scope>NUCLEOTIDE SEQUENCE [LARGE SCALE GENOMIC DNA]</scope>
    <source>
        <strain evidence="2 3">52996</strain>
    </source>
</reference>
<dbReference type="Proteomes" id="UP001311799">
    <property type="component" value="Unassembled WGS sequence"/>
</dbReference>
<evidence type="ECO:0000259" key="1">
    <source>
        <dbReference type="Pfam" id="PF00134"/>
    </source>
</evidence>
<dbReference type="Pfam" id="PF00134">
    <property type="entry name" value="Cyclin_N"/>
    <property type="match status" value="1"/>
</dbReference>
<dbReference type="AlphaFoldDB" id="A0AAV9XT30"/>
<evidence type="ECO:0000313" key="2">
    <source>
        <dbReference type="EMBL" id="KAK6587910.1"/>
    </source>
</evidence>
<sequence>MKTGENGENIKYIIGAKLQKTLNNVLNENLFEKDVLNVISEEEIDDYYILAGDSCKFYIYNIDDIMKMPYYEKKYVNFGEIERHKIVHWFSIHCSRLGFQSCTFHLSCRIFDLFLIGTNKTQTQCEFALCAAASFLLASSIVETNSDMIVPTVRQFCDAAKWLNSVKVVEKQVEILATVNKGFRVSKTPLRVLMLYLSRIKNHPLLFGAFMSIIGREWMPIILDSCIVVCDLLLYTALPTNEKGQKMLGLLPSFIMWIILERFIKKTDKTDIKVLKNIFFRDICSLDGLINDENEKILYNSTKSIVLNYEKYLSKNCGYYSEEEVESDFYLNHGKKCSYKNVSRLILHRHVQYKPPTYQ</sequence>
<dbReference type="InterPro" id="IPR006671">
    <property type="entry name" value="Cyclin_N"/>
</dbReference>
<accession>A0AAV9XT30</accession>
<protein>
    <recommendedName>
        <fullName evidence="1">Cyclin N-terminal domain-containing protein</fullName>
    </recommendedName>
</protein>
<organism evidence="2 3">
    <name type="scientific">Cryptosporidium xiaoi</name>
    <dbReference type="NCBI Taxonomy" id="659607"/>
    <lineage>
        <taxon>Eukaryota</taxon>
        <taxon>Sar</taxon>
        <taxon>Alveolata</taxon>
        <taxon>Apicomplexa</taxon>
        <taxon>Conoidasida</taxon>
        <taxon>Coccidia</taxon>
        <taxon>Eucoccidiorida</taxon>
        <taxon>Eimeriorina</taxon>
        <taxon>Cryptosporidiidae</taxon>
        <taxon>Cryptosporidium</taxon>
    </lineage>
</organism>
<dbReference type="InterPro" id="IPR036915">
    <property type="entry name" value="Cyclin-like_sf"/>
</dbReference>
<gene>
    <name evidence="2" type="ORF">RS030_81434</name>
</gene>
<dbReference type="Gene3D" id="1.10.472.10">
    <property type="entry name" value="Cyclin-like"/>
    <property type="match status" value="1"/>
</dbReference>
<proteinExistence type="predicted"/>
<comment type="caution">
    <text evidence="2">The sequence shown here is derived from an EMBL/GenBank/DDBJ whole genome shotgun (WGS) entry which is preliminary data.</text>
</comment>
<keyword evidence="3" id="KW-1185">Reference proteome</keyword>
<dbReference type="EMBL" id="JAWDEY010000036">
    <property type="protein sequence ID" value="KAK6587910.1"/>
    <property type="molecule type" value="Genomic_DNA"/>
</dbReference>